<evidence type="ECO:0000259" key="1">
    <source>
        <dbReference type="Pfam" id="PF04471"/>
    </source>
</evidence>
<keyword evidence="3" id="KW-0540">Nuclease</keyword>
<dbReference type="InterPro" id="IPR007560">
    <property type="entry name" value="Restrct_endonuc_IV_Mrr"/>
</dbReference>
<dbReference type="STRING" id="211114.SAMN04489726_0950"/>
<dbReference type="Gene3D" id="3.40.1350.10">
    <property type="match status" value="1"/>
</dbReference>
<keyword evidence="3" id="KW-0378">Hydrolase</keyword>
<dbReference type="Pfam" id="PF18062">
    <property type="entry name" value="RE_AspBHI_N"/>
    <property type="match status" value="1"/>
</dbReference>
<evidence type="ECO:0000313" key="4">
    <source>
        <dbReference type="Proteomes" id="UP000183376"/>
    </source>
</evidence>
<keyword evidence="3" id="KW-0255">Endonuclease</keyword>
<feature type="domain" description="Restriction endonuclease AspBHI N-terminal" evidence="2">
    <location>
        <begin position="37"/>
        <end position="224"/>
    </location>
</feature>
<dbReference type="Proteomes" id="UP000183376">
    <property type="component" value="Chromosome I"/>
</dbReference>
<dbReference type="AlphaFoldDB" id="A0A1G9S7N4"/>
<dbReference type="InterPro" id="IPR041409">
    <property type="entry name" value="RE_AspBHI_N"/>
</dbReference>
<dbReference type="OrthoDB" id="3010308at2"/>
<keyword evidence="4" id="KW-1185">Reference proteome</keyword>
<gene>
    <name evidence="3" type="ORF">SAMN04489726_0950</name>
</gene>
<dbReference type="InterPro" id="IPR011856">
    <property type="entry name" value="tRNA_endonuc-like_dom_sf"/>
</dbReference>
<dbReference type="EMBL" id="LT629701">
    <property type="protein sequence ID" value="SDM31488.1"/>
    <property type="molecule type" value="Genomic_DNA"/>
</dbReference>
<dbReference type="GO" id="GO:0004519">
    <property type="term" value="F:endonuclease activity"/>
    <property type="evidence" value="ECO:0007669"/>
    <property type="project" value="UniProtKB-KW"/>
</dbReference>
<reference evidence="3 4" key="1">
    <citation type="submission" date="2016-10" db="EMBL/GenBank/DDBJ databases">
        <authorList>
            <person name="de Groot N.N."/>
        </authorList>
    </citation>
    <scope>NUCLEOTIDE SEQUENCE [LARGE SCALE GENOMIC DNA]</scope>
    <source>
        <strain evidence="3 4">DSM 44149</strain>
    </source>
</reference>
<dbReference type="GO" id="GO:0003677">
    <property type="term" value="F:DNA binding"/>
    <property type="evidence" value="ECO:0007669"/>
    <property type="project" value="InterPro"/>
</dbReference>
<dbReference type="Gene3D" id="2.30.280.20">
    <property type="match status" value="1"/>
</dbReference>
<dbReference type="RefSeq" id="WP_030430696.1">
    <property type="nucleotide sequence ID" value="NZ_JOEF01000015.1"/>
</dbReference>
<dbReference type="REBASE" id="162799">
    <property type="entry name" value="Aal44149ORF950P"/>
</dbReference>
<dbReference type="GO" id="GO:0009307">
    <property type="term" value="P:DNA restriction-modification system"/>
    <property type="evidence" value="ECO:0007669"/>
    <property type="project" value="InterPro"/>
</dbReference>
<organism evidence="3 4">
    <name type="scientific">Allokutzneria albata</name>
    <name type="common">Kibdelosporangium albatum</name>
    <dbReference type="NCBI Taxonomy" id="211114"/>
    <lineage>
        <taxon>Bacteria</taxon>
        <taxon>Bacillati</taxon>
        <taxon>Actinomycetota</taxon>
        <taxon>Actinomycetes</taxon>
        <taxon>Pseudonocardiales</taxon>
        <taxon>Pseudonocardiaceae</taxon>
        <taxon>Allokutzneria</taxon>
    </lineage>
</organism>
<evidence type="ECO:0000259" key="2">
    <source>
        <dbReference type="Pfam" id="PF18062"/>
    </source>
</evidence>
<protein>
    <submittedName>
        <fullName evidence="3">Restriction endonuclease</fullName>
    </submittedName>
</protein>
<name>A0A1G9S7N4_ALLAB</name>
<evidence type="ECO:0000313" key="3">
    <source>
        <dbReference type="EMBL" id="SDM31488.1"/>
    </source>
</evidence>
<accession>A0A1G9S7N4</accession>
<sequence>MSGPASPRADEPAAAFADLGAADLLVDGYYPGGSSGHVGDDPIAKLLPGVGNQGGFRYVGSPRRGKVNLVVLYTTGDQPDWPDALDLQTGLFTYYGDNRTPGHELHETSRAGNLLLRDVFNASHGTPEQRQAVPPFLLFEKASTRGRGVRFRGLLAPGGPALTPDDELQAVWRTTRRQRFQNYRARFTVLDCAVIPRTWLRHVTGGGDPLTGDCPREWVSWVRGRAYLPLTAPATTLVRSRDEQLPQDVQGRAILAAIREHFHGREHDFEACAVALWRLIAPATGHCEATRPSRDGGRDAVGQYHIGPAADRISIDFALEAKCYADTNSVGVREGSRLISRLRYRHFGVLVTTSYFNRQLQQEIRDDQHPVALVCGRDIADLLRQHGYSTVYAVKTWLERQFPP</sequence>
<proteinExistence type="predicted"/>
<feature type="domain" description="Restriction endonuclease type IV Mrr" evidence="1">
    <location>
        <begin position="267"/>
        <end position="383"/>
    </location>
</feature>
<dbReference type="Pfam" id="PF04471">
    <property type="entry name" value="Mrr_cat"/>
    <property type="match status" value="1"/>
</dbReference>